<proteinExistence type="inferred from homology"/>
<accession>A0ABR4Z7N2</accession>
<dbReference type="Pfam" id="PF08386">
    <property type="entry name" value="Abhydrolase_4"/>
    <property type="match status" value="1"/>
</dbReference>
<gene>
    <name evidence="6" type="ORF">FG87_33485</name>
</gene>
<keyword evidence="3 6" id="KW-0378">Hydrolase</keyword>
<protein>
    <submittedName>
        <fullName evidence="6">Hydrolase</fullName>
    </submittedName>
</protein>
<dbReference type="Gene3D" id="3.40.50.1820">
    <property type="entry name" value="alpha/beta hydrolase"/>
    <property type="match status" value="1"/>
</dbReference>
<comment type="caution">
    <text evidence="6">The sequence shown here is derived from an EMBL/GenBank/DDBJ whole genome shotgun (WGS) entry which is preliminary data.</text>
</comment>
<reference evidence="6 7" key="1">
    <citation type="journal article" date="2014" name="Int. J. Syst. Evol. Microbiol.">
        <title>Nocardia vulneris sp. nov., isolated from wounds of human patients in North America.</title>
        <authorList>
            <person name="Lasker B.A."/>
            <person name="Bell M."/>
            <person name="Klenk H.P."/>
            <person name="Sproer C."/>
            <person name="Schumann C."/>
            <person name="Schumann P."/>
            <person name="Brown J.M."/>
        </authorList>
    </citation>
    <scope>NUCLEOTIDE SEQUENCE [LARGE SCALE GENOMIC DNA]</scope>
    <source>
        <strain evidence="6 7">W9851</strain>
    </source>
</reference>
<dbReference type="SUPFAM" id="SSF53474">
    <property type="entry name" value="alpha/beta-Hydrolases"/>
    <property type="match status" value="1"/>
</dbReference>
<evidence type="ECO:0000256" key="4">
    <source>
        <dbReference type="SAM" id="SignalP"/>
    </source>
</evidence>
<dbReference type="InterPro" id="IPR051601">
    <property type="entry name" value="Serine_prot/Carboxylest_S33"/>
</dbReference>
<evidence type="ECO:0000256" key="2">
    <source>
        <dbReference type="ARBA" id="ARBA00022729"/>
    </source>
</evidence>
<evidence type="ECO:0000259" key="5">
    <source>
        <dbReference type="Pfam" id="PF08386"/>
    </source>
</evidence>
<dbReference type="Proteomes" id="UP000031364">
    <property type="component" value="Unassembled WGS sequence"/>
</dbReference>
<dbReference type="EMBL" id="JNFP01000053">
    <property type="protein sequence ID" value="KIA61054.1"/>
    <property type="molecule type" value="Genomic_DNA"/>
</dbReference>
<evidence type="ECO:0000313" key="7">
    <source>
        <dbReference type="Proteomes" id="UP000031364"/>
    </source>
</evidence>
<dbReference type="RefSeq" id="WP_043678526.1">
    <property type="nucleotide sequence ID" value="NZ_BDCI01000039.1"/>
</dbReference>
<keyword evidence="7" id="KW-1185">Reference proteome</keyword>
<comment type="similarity">
    <text evidence="1">Belongs to the peptidase S33 family.</text>
</comment>
<evidence type="ECO:0000256" key="3">
    <source>
        <dbReference type="ARBA" id="ARBA00022801"/>
    </source>
</evidence>
<sequence>MRKTLLPVLVALVAASMAPAVATATPGLAWGACPADVTAPGLQCSVLEVPLDYRNPDGPQIEVAISRLRSADPAQRRGVLLTNTGGPGGAGLSFPADLKKLGLPQRVLDRYDVIGFDPRGVGHSAPVTCALSPAQQTSNIPPYARDPIDVAQRAGAVKDIAQQCGTSASAATLPFVSTANTARDMDRIRAALGEEQVSYHGISYGTYLGAVYASLFPERTDRVVLDSAVGPGGFDSLHSRRLGEGFQDRFPDFAAFAAQHPEYGLGDTPEQVTAKYFELAGRLDAIPNPAGGGYGSQFRQVTFALLYYDKTLPALAELWRAASTGALEQTPPVAAEQPDLDNYLSSQLHVLCNDTAWPRSDLSYQADVAIDRVRYPMFGAAAANVWPCAYWPADPVEPPVRIGDRGPSNVLIAQNLRDPATPLSGARELDRAFGDRARLVTADQGGHLAYLFKDNTCLNDVVTAFLTTGQRPERDVACPAEPTGER</sequence>
<feature type="domain" description="Peptidase S33 tripeptidyl aminopeptidase-like C-terminal" evidence="5">
    <location>
        <begin position="376"/>
        <end position="478"/>
    </location>
</feature>
<dbReference type="InterPro" id="IPR029058">
    <property type="entry name" value="AB_hydrolase_fold"/>
</dbReference>
<evidence type="ECO:0000256" key="1">
    <source>
        <dbReference type="ARBA" id="ARBA00010088"/>
    </source>
</evidence>
<keyword evidence="2 4" id="KW-0732">Signal</keyword>
<feature type="chain" id="PRO_5046735363" evidence="4">
    <location>
        <begin position="23"/>
        <end position="486"/>
    </location>
</feature>
<dbReference type="InterPro" id="IPR013595">
    <property type="entry name" value="Pept_S33_TAP-like_C"/>
</dbReference>
<organism evidence="6 7">
    <name type="scientific">Nocardia vulneris</name>
    <dbReference type="NCBI Taxonomy" id="1141657"/>
    <lineage>
        <taxon>Bacteria</taxon>
        <taxon>Bacillati</taxon>
        <taxon>Actinomycetota</taxon>
        <taxon>Actinomycetes</taxon>
        <taxon>Mycobacteriales</taxon>
        <taxon>Nocardiaceae</taxon>
        <taxon>Nocardia</taxon>
    </lineage>
</organism>
<name>A0ABR4Z7N2_9NOCA</name>
<dbReference type="PROSITE" id="PS51257">
    <property type="entry name" value="PROKAR_LIPOPROTEIN"/>
    <property type="match status" value="1"/>
</dbReference>
<evidence type="ECO:0000313" key="6">
    <source>
        <dbReference type="EMBL" id="KIA61054.1"/>
    </source>
</evidence>
<dbReference type="PANTHER" id="PTHR43248">
    <property type="entry name" value="2-SUCCINYL-6-HYDROXY-2,4-CYCLOHEXADIENE-1-CARBOXYLATE SYNTHASE"/>
    <property type="match status" value="1"/>
</dbReference>
<dbReference type="GO" id="GO:0016787">
    <property type="term" value="F:hydrolase activity"/>
    <property type="evidence" value="ECO:0007669"/>
    <property type="project" value="UniProtKB-KW"/>
</dbReference>
<dbReference type="PANTHER" id="PTHR43248:SF29">
    <property type="entry name" value="TRIPEPTIDYL AMINOPEPTIDASE"/>
    <property type="match status" value="1"/>
</dbReference>
<feature type="signal peptide" evidence="4">
    <location>
        <begin position="1"/>
        <end position="22"/>
    </location>
</feature>